<dbReference type="EMBL" id="RCMK01001968">
    <property type="protein sequence ID" value="KAG2886121.1"/>
    <property type="molecule type" value="Genomic_DNA"/>
</dbReference>
<organism evidence="6 7">
    <name type="scientific">Phytophthora cactorum</name>
    <dbReference type="NCBI Taxonomy" id="29920"/>
    <lineage>
        <taxon>Eukaryota</taxon>
        <taxon>Sar</taxon>
        <taxon>Stramenopiles</taxon>
        <taxon>Oomycota</taxon>
        <taxon>Peronosporomycetes</taxon>
        <taxon>Peronosporales</taxon>
        <taxon>Peronosporaceae</taxon>
        <taxon>Phytophthora</taxon>
    </lineage>
</organism>
<evidence type="ECO:0000313" key="4">
    <source>
        <dbReference type="EMBL" id="KAG2886121.1"/>
    </source>
</evidence>
<dbReference type="Proteomes" id="UP000736787">
    <property type="component" value="Unassembled WGS sequence"/>
</dbReference>
<evidence type="ECO:0008006" key="8">
    <source>
        <dbReference type="Google" id="ProtNLM"/>
    </source>
</evidence>
<name>A0A8T1JLQ1_9STRA</name>
<protein>
    <recommendedName>
        <fullName evidence="8">RxLR effector protein</fullName>
    </recommendedName>
</protein>
<evidence type="ECO:0000313" key="3">
    <source>
        <dbReference type="EMBL" id="KAG2879474.1"/>
    </source>
</evidence>
<evidence type="ECO:0000256" key="1">
    <source>
        <dbReference type="SAM" id="SignalP"/>
    </source>
</evidence>
<dbReference type="Proteomes" id="UP000735874">
    <property type="component" value="Unassembled WGS sequence"/>
</dbReference>
<sequence>MRLAQLVLTVVIGLIVTVNFAATTTAVHEIDTSIENMYASHRRRELDERSTELVERGKRGGGGAKVQRTRTHTSIVLMYPNAVPHGGGNAVQSVAQAGIRQEGEEDSRHRDDNISWQKVLRSVMQFDSHLLISRFDFRSNH</sequence>
<feature type="signal peptide" evidence="1">
    <location>
        <begin position="1"/>
        <end position="21"/>
    </location>
</feature>
<dbReference type="AlphaFoldDB" id="A0A8T1JLQ1"/>
<dbReference type="EMBL" id="RCMG01001869">
    <property type="protein sequence ID" value="KAG2818458.1"/>
    <property type="molecule type" value="Genomic_DNA"/>
</dbReference>
<evidence type="ECO:0000313" key="5">
    <source>
        <dbReference type="EMBL" id="KAG2959584.1"/>
    </source>
</evidence>
<keyword evidence="1" id="KW-0732">Signal</keyword>
<dbReference type="VEuPathDB" id="FungiDB:PC110_g14609"/>
<reference evidence="6" key="1">
    <citation type="submission" date="2018-05" db="EMBL/GenBank/DDBJ databases">
        <title>Effector identification in a new, highly contiguous assembly of the strawberry crown rot pathogen Phytophthora cactorum.</title>
        <authorList>
            <person name="Armitage A.D."/>
            <person name="Nellist C.F."/>
            <person name="Bates H."/>
            <person name="Vickerstaff R.J."/>
            <person name="Harrison R.J."/>
        </authorList>
    </citation>
    <scope>NUCLEOTIDE SEQUENCE</scope>
    <source>
        <strain evidence="2">15-7</strain>
        <strain evidence="3">4032</strain>
        <strain evidence="4">4040</strain>
        <strain evidence="5">P415</strain>
        <strain evidence="6">P421</strain>
    </source>
</reference>
<dbReference type="EMBL" id="RCMV01002120">
    <property type="protein sequence ID" value="KAG3204526.1"/>
    <property type="molecule type" value="Genomic_DNA"/>
</dbReference>
<proteinExistence type="predicted"/>
<evidence type="ECO:0000313" key="7">
    <source>
        <dbReference type="Proteomes" id="UP000760860"/>
    </source>
</evidence>
<feature type="chain" id="PRO_5040097116" description="RxLR effector protein" evidence="1">
    <location>
        <begin position="22"/>
        <end position="141"/>
    </location>
</feature>
<evidence type="ECO:0000313" key="6">
    <source>
        <dbReference type="EMBL" id="KAG3204526.1"/>
    </source>
</evidence>
<gene>
    <name evidence="2" type="ORF">PC113_g22855</name>
    <name evidence="3" type="ORF">PC115_g22783</name>
    <name evidence="4" type="ORF">PC117_g25424</name>
    <name evidence="5" type="ORF">PC118_g22946</name>
    <name evidence="6" type="ORF">PC129_g22533</name>
</gene>
<evidence type="ECO:0000313" key="2">
    <source>
        <dbReference type="EMBL" id="KAG2818458.1"/>
    </source>
</evidence>
<dbReference type="EMBL" id="RCMI01001997">
    <property type="protein sequence ID" value="KAG2879474.1"/>
    <property type="molecule type" value="Genomic_DNA"/>
</dbReference>
<dbReference type="EMBL" id="RCML01001961">
    <property type="protein sequence ID" value="KAG2959584.1"/>
    <property type="molecule type" value="Genomic_DNA"/>
</dbReference>
<dbReference type="Proteomes" id="UP000697107">
    <property type="component" value="Unassembled WGS sequence"/>
</dbReference>
<dbReference type="Proteomes" id="UP000760860">
    <property type="component" value="Unassembled WGS sequence"/>
</dbReference>
<comment type="caution">
    <text evidence="6">The sequence shown here is derived from an EMBL/GenBank/DDBJ whole genome shotgun (WGS) entry which is preliminary data.</text>
</comment>
<dbReference type="Proteomes" id="UP000774804">
    <property type="component" value="Unassembled WGS sequence"/>
</dbReference>
<accession>A0A8T1JLQ1</accession>